<dbReference type="GO" id="GO:0006950">
    <property type="term" value="P:response to stress"/>
    <property type="evidence" value="ECO:0007669"/>
    <property type="project" value="TreeGrafter"/>
</dbReference>
<gene>
    <name evidence="2" type="ORF">SAMN05445060_2655</name>
</gene>
<dbReference type="AlphaFoldDB" id="A0A1N7GAF2"/>
<dbReference type="Gene3D" id="1.10.10.10">
    <property type="entry name" value="Winged helix-like DNA-binding domain superfamily/Winged helix DNA-binding domain"/>
    <property type="match status" value="1"/>
</dbReference>
<dbReference type="PANTHER" id="PTHR33164:SF106">
    <property type="entry name" value="TRANSCRIPTIONAL REGULATORY PROTEIN"/>
    <property type="match status" value="1"/>
</dbReference>
<sequence>MGSGSDDDVVGVMDMVHQLRAIAVELNLAGLRFAKAHGLHGTDVRALIALLDAERAGTVATPTWLRTQLALTSATTTALIDRMESAGHVTRAPGERDRRQVVLRVTDEARRLGWEFFGPVISSATECLTTFTADEQAVIRRYQRAMRTAIGDV</sequence>
<dbReference type="GO" id="GO:0003677">
    <property type="term" value="F:DNA binding"/>
    <property type="evidence" value="ECO:0007669"/>
    <property type="project" value="UniProtKB-KW"/>
</dbReference>
<dbReference type="InterPro" id="IPR039422">
    <property type="entry name" value="MarR/SlyA-like"/>
</dbReference>
<name>A0A1N7GAF2_9NOCA</name>
<protein>
    <submittedName>
        <fullName evidence="2">DNA-binding transcriptional regulator, MarR family</fullName>
    </submittedName>
</protein>
<dbReference type="PROSITE" id="PS50995">
    <property type="entry name" value="HTH_MARR_2"/>
    <property type="match status" value="1"/>
</dbReference>
<keyword evidence="3" id="KW-1185">Reference proteome</keyword>
<dbReference type="InterPro" id="IPR000835">
    <property type="entry name" value="HTH_MarR-typ"/>
</dbReference>
<dbReference type="SMART" id="SM00347">
    <property type="entry name" value="HTH_MARR"/>
    <property type="match status" value="1"/>
</dbReference>
<evidence type="ECO:0000259" key="1">
    <source>
        <dbReference type="PROSITE" id="PS50995"/>
    </source>
</evidence>
<proteinExistence type="predicted"/>
<dbReference type="SUPFAM" id="SSF46785">
    <property type="entry name" value="Winged helix' DNA-binding domain"/>
    <property type="match status" value="1"/>
</dbReference>
<dbReference type="RefSeq" id="WP_076480203.1">
    <property type="nucleotide sequence ID" value="NZ_FTNT01000007.1"/>
</dbReference>
<keyword evidence="2" id="KW-0238">DNA-binding</keyword>
<evidence type="ECO:0000313" key="3">
    <source>
        <dbReference type="Proteomes" id="UP000186218"/>
    </source>
</evidence>
<dbReference type="Pfam" id="PF12802">
    <property type="entry name" value="MarR_2"/>
    <property type="match status" value="1"/>
</dbReference>
<dbReference type="EMBL" id="FTNT01000007">
    <property type="protein sequence ID" value="SIS09541.1"/>
    <property type="molecule type" value="Genomic_DNA"/>
</dbReference>
<dbReference type="InterPro" id="IPR036390">
    <property type="entry name" value="WH_DNA-bd_sf"/>
</dbReference>
<dbReference type="PRINTS" id="PR00598">
    <property type="entry name" value="HTHMARR"/>
</dbReference>
<dbReference type="InterPro" id="IPR036388">
    <property type="entry name" value="WH-like_DNA-bd_sf"/>
</dbReference>
<reference evidence="2 3" key="1">
    <citation type="submission" date="2017-01" db="EMBL/GenBank/DDBJ databases">
        <authorList>
            <person name="Mah S.A."/>
            <person name="Swanson W.J."/>
            <person name="Moy G.W."/>
            <person name="Vacquier V.D."/>
        </authorList>
    </citation>
    <scope>NUCLEOTIDE SEQUENCE [LARGE SCALE GENOMIC DNA]</scope>
    <source>
        <strain evidence="2 3">CPCC 203464</strain>
    </source>
</reference>
<accession>A0A1N7GAF2</accession>
<dbReference type="STRING" id="1344003.SAMN05445060_2655"/>
<organism evidence="2 3">
    <name type="scientific">Williamsia sterculiae</name>
    <dbReference type="NCBI Taxonomy" id="1344003"/>
    <lineage>
        <taxon>Bacteria</taxon>
        <taxon>Bacillati</taxon>
        <taxon>Actinomycetota</taxon>
        <taxon>Actinomycetes</taxon>
        <taxon>Mycobacteriales</taxon>
        <taxon>Nocardiaceae</taxon>
        <taxon>Williamsia</taxon>
    </lineage>
</organism>
<dbReference type="PANTHER" id="PTHR33164">
    <property type="entry name" value="TRANSCRIPTIONAL REGULATOR, MARR FAMILY"/>
    <property type="match status" value="1"/>
</dbReference>
<evidence type="ECO:0000313" key="2">
    <source>
        <dbReference type="EMBL" id="SIS09541.1"/>
    </source>
</evidence>
<dbReference type="Proteomes" id="UP000186218">
    <property type="component" value="Unassembled WGS sequence"/>
</dbReference>
<feature type="domain" description="HTH marR-type" evidence="1">
    <location>
        <begin position="12"/>
        <end position="148"/>
    </location>
</feature>
<dbReference type="GO" id="GO:0003700">
    <property type="term" value="F:DNA-binding transcription factor activity"/>
    <property type="evidence" value="ECO:0007669"/>
    <property type="project" value="InterPro"/>
</dbReference>